<comment type="caution">
    <text evidence="1">The sequence shown here is derived from an EMBL/GenBank/DDBJ whole genome shotgun (WGS) entry which is preliminary data.</text>
</comment>
<keyword evidence="3" id="KW-1185">Reference proteome</keyword>
<dbReference type="Proteomes" id="UP001152797">
    <property type="component" value="Unassembled WGS sequence"/>
</dbReference>
<evidence type="ECO:0000313" key="2">
    <source>
        <dbReference type="EMBL" id="CAL1166267.1"/>
    </source>
</evidence>
<dbReference type="AlphaFoldDB" id="A0A9P1DM63"/>
<dbReference type="EMBL" id="CAMXCT030005635">
    <property type="protein sequence ID" value="CAL4800204.1"/>
    <property type="molecule type" value="Genomic_DNA"/>
</dbReference>
<reference evidence="1" key="1">
    <citation type="submission" date="2022-10" db="EMBL/GenBank/DDBJ databases">
        <authorList>
            <person name="Chen Y."/>
            <person name="Dougan E. K."/>
            <person name="Chan C."/>
            <person name="Rhodes N."/>
            <person name="Thang M."/>
        </authorList>
    </citation>
    <scope>NUCLEOTIDE SEQUENCE</scope>
</reference>
<proteinExistence type="predicted"/>
<sequence>MEQRWAPYNEQRLNHLLWAVSKLGAPRVFLQVLVLIFYTEGLFNLDEEFHWLEFYAGTANCTAAMRRAGFTCGKFDILYCPKQKQGSRKTNWHDMMTPSGFALALVFLLKAKVGDCISWLAIECSSFTAVNRGTSKRSASNSVGDTSAPSVLLSNGMLERTILLLMVCAANCGVWILEQPGNSVLEFYPAFIHFIKCHYDYFGNCAVHRVGWWMSMFGAATPKRQYAWSNSRAIRKLDVGWKRMKAKVKTCEHYYNKAGKKCWKGTRFLKQTQEYPVPFANNIAQLRGELVSSRPFDPLPPMRLPTGPEILDATPNDQQGLFATADLPAVYTYLRRRKGLKLPPHWQPYMPHELPETIPFLEQEF</sequence>
<organism evidence="1">
    <name type="scientific">Cladocopium goreaui</name>
    <dbReference type="NCBI Taxonomy" id="2562237"/>
    <lineage>
        <taxon>Eukaryota</taxon>
        <taxon>Sar</taxon>
        <taxon>Alveolata</taxon>
        <taxon>Dinophyceae</taxon>
        <taxon>Suessiales</taxon>
        <taxon>Symbiodiniaceae</taxon>
        <taxon>Cladocopium</taxon>
    </lineage>
</organism>
<gene>
    <name evidence="1" type="ORF">C1SCF055_LOCUS37915</name>
</gene>
<reference evidence="2" key="2">
    <citation type="submission" date="2024-04" db="EMBL/GenBank/DDBJ databases">
        <authorList>
            <person name="Chen Y."/>
            <person name="Shah S."/>
            <person name="Dougan E. K."/>
            <person name="Thang M."/>
            <person name="Chan C."/>
        </authorList>
    </citation>
    <scope>NUCLEOTIDE SEQUENCE [LARGE SCALE GENOMIC DNA]</scope>
</reference>
<dbReference type="EMBL" id="CAMXCT010005635">
    <property type="protein sequence ID" value="CAI4012892.1"/>
    <property type="molecule type" value="Genomic_DNA"/>
</dbReference>
<evidence type="ECO:0000313" key="1">
    <source>
        <dbReference type="EMBL" id="CAI4012892.1"/>
    </source>
</evidence>
<name>A0A9P1DM63_9DINO</name>
<protein>
    <submittedName>
        <fullName evidence="1">Uncharacterized protein</fullName>
    </submittedName>
</protein>
<dbReference type="EMBL" id="CAMXCT020005635">
    <property type="protein sequence ID" value="CAL1166267.1"/>
    <property type="molecule type" value="Genomic_DNA"/>
</dbReference>
<accession>A0A9P1DM63</accession>
<evidence type="ECO:0000313" key="3">
    <source>
        <dbReference type="Proteomes" id="UP001152797"/>
    </source>
</evidence>